<dbReference type="RefSeq" id="WP_097113966.1">
    <property type="nucleotide sequence ID" value="NZ_CP083931.1"/>
</dbReference>
<keyword evidence="3" id="KW-1185">Reference proteome</keyword>
<keyword evidence="2" id="KW-0378">Hydrolase</keyword>
<evidence type="ECO:0000313" key="2">
    <source>
        <dbReference type="EMBL" id="SOD67409.1"/>
    </source>
</evidence>
<keyword evidence="2" id="KW-0067">ATP-binding</keyword>
<dbReference type="InterPro" id="IPR009270">
    <property type="entry name" value="DUF927"/>
</dbReference>
<reference evidence="2 3" key="1">
    <citation type="submission" date="2017-09" db="EMBL/GenBank/DDBJ databases">
        <authorList>
            <person name="Ehlers B."/>
            <person name="Leendertz F.H."/>
        </authorList>
    </citation>
    <scope>NUCLEOTIDE SEQUENCE [LARGE SCALE GENOMIC DNA]</scope>
    <source>
        <strain evidence="2 3">DSM 16848</strain>
    </source>
</reference>
<dbReference type="EMBL" id="OCNF01000006">
    <property type="protein sequence ID" value="SOD67409.1"/>
    <property type="molecule type" value="Genomic_DNA"/>
</dbReference>
<feature type="domain" description="DUF927" evidence="1">
    <location>
        <begin position="31"/>
        <end position="312"/>
    </location>
</feature>
<gene>
    <name evidence="2" type="ORF">SAMN02746062_00894</name>
</gene>
<sequence>MENKYQNKELADLANMGNDEQHSDLKPYFECLPTGLYYHGVGVDKHGITFAKPRVRIADPFRIVGRGQSDEREYRIIEYQRNGRGVKKVAAFPLGLVGRNDGLSYLRENLSICIKDRYKAELWDYVQWDGECTEWQITSRGGWCDESCTAYVLPNGEVIGHAESKVIYTGDNSRKAAYTVSGSLKDWQNEIARYARGNSRLLLALGVVFAAPLLGVLREESGGFHFFGSSSIGKSIAGMVAVSAMGEPTGLKVQWKGTSLGFDNHAAANNDGIVFLDEIGEADQKTVKDVAYSIFNGVSKLQGAKQGGNRVQQTWRVLAISNGEYDAEHYLKQDGLEWNAGQAVRLPAISADVGKGFGSFDTLHDFDNSAELAMHLESRAKRIYGSAFRAYLLELTKNMRQQPEKTLARINQLRLEFGAMLPPNMDSQPKRVAKRFILVAAALELASEWGVTGFEKGVGMAGIRACFMDWYARDGKGNREENQILRNAIHFMQEHGHGERLYLIDRGSYPVEPATGRNHAGYRLKSNGRIYINDTVFEQEICKGFDVKFVCKVLRDCGWLVSESPQRNKMKITKEMSSLLHLAENTRMYCLQGFQPPEIEPKA</sequence>
<evidence type="ECO:0000259" key="1">
    <source>
        <dbReference type="Pfam" id="PF06048"/>
    </source>
</evidence>
<dbReference type="GO" id="GO:0004386">
    <property type="term" value="F:helicase activity"/>
    <property type="evidence" value="ECO:0007669"/>
    <property type="project" value="UniProtKB-KW"/>
</dbReference>
<dbReference type="Pfam" id="PF06048">
    <property type="entry name" value="DUF927"/>
    <property type="match status" value="1"/>
</dbReference>
<keyword evidence="2" id="KW-0547">Nucleotide-binding</keyword>
<proteinExistence type="predicted"/>
<evidence type="ECO:0000313" key="3">
    <source>
        <dbReference type="Proteomes" id="UP000219669"/>
    </source>
</evidence>
<dbReference type="AlphaFoldDB" id="A0A286E948"/>
<name>A0A286E948_9NEIS</name>
<accession>A0A286E948</accession>
<dbReference type="OrthoDB" id="784829at2"/>
<dbReference type="Proteomes" id="UP000219669">
    <property type="component" value="Unassembled WGS sequence"/>
</dbReference>
<keyword evidence="2" id="KW-0347">Helicase</keyword>
<organism evidence="2 3">
    <name type="scientific">Alysiella filiformis DSM 16848</name>
    <dbReference type="NCBI Taxonomy" id="1120981"/>
    <lineage>
        <taxon>Bacteria</taxon>
        <taxon>Pseudomonadati</taxon>
        <taxon>Pseudomonadota</taxon>
        <taxon>Betaproteobacteria</taxon>
        <taxon>Neisseriales</taxon>
        <taxon>Neisseriaceae</taxon>
        <taxon>Alysiella</taxon>
    </lineage>
</organism>
<protein>
    <submittedName>
        <fullName evidence="2">Putative DNA primase/helicase</fullName>
    </submittedName>
</protein>